<proteinExistence type="inferred from homology"/>
<dbReference type="Pfam" id="PF06144">
    <property type="entry name" value="DNA_pol3_delta"/>
    <property type="match status" value="1"/>
</dbReference>
<dbReference type="Gene3D" id="3.40.50.300">
    <property type="entry name" value="P-loop containing nucleotide triphosphate hydrolases"/>
    <property type="match status" value="1"/>
</dbReference>
<dbReference type="InterPro" id="IPR048466">
    <property type="entry name" value="DNA_pol3_delta-like_C"/>
</dbReference>
<evidence type="ECO:0000256" key="2">
    <source>
        <dbReference type="ARBA" id="ARBA00017703"/>
    </source>
</evidence>
<dbReference type="InterPro" id="IPR005790">
    <property type="entry name" value="DNA_polIII_delta"/>
</dbReference>
<comment type="similarity">
    <text evidence="7">Belongs to the DNA polymerase HolA subunit family.</text>
</comment>
<dbReference type="InterPro" id="IPR027417">
    <property type="entry name" value="P-loop_NTPase"/>
</dbReference>
<dbReference type="InterPro" id="IPR010372">
    <property type="entry name" value="DNA_pol3_delta_N"/>
</dbReference>
<dbReference type="GO" id="GO:0003677">
    <property type="term" value="F:DNA binding"/>
    <property type="evidence" value="ECO:0007669"/>
    <property type="project" value="InterPro"/>
</dbReference>
<dbReference type="SUPFAM" id="SSF48019">
    <property type="entry name" value="post-AAA+ oligomerization domain-like"/>
    <property type="match status" value="1"/>
</dbReference>
<name>A0A7V5PNP5_CALAY</name>
<evidence type="ECO:0000256" key="4">
    <source>
        <dbReference type="ARBA" id="ARBA00022695"/>
    </source>
</evidence>
<evidence type="ECO:0000256" key="6">
    <source>
        <dbReference type="ARBA" id="ARBA00022932"/>
    </source>
</evidence>
<keyword evidence="5" id="KW-0235">DNA replication</keyword>
<dbReference type="EMBL" id="DROD01000193">
    <property type="protein sequence ID" value="HHJ52097.1"/>
    <property type="molecule type" value="Genomic_DNA"/>
</dbReference>
<evidence type="ECO:0000313" key="11">
    <source>
        <dbReference type="EMBL" id="HHJ52097.1"/>
    </source>
</evidence>
<evidence type="ECO:0000256" key="5">
    <source>
        <dbReference type="ARBA" id="ARBA00022705"/>
    </source>
</evidence>
<dbReference type="EC" id="2.7.7.7" evidence="1"/>
<keyword evidence="3 11" id="KW-0808">Transferase</keyword>
<sequence>MAEVSFFDRIKELDKGEIAPIYYLVGQEDYFHDRFIQKITQVIFPDRAARDLNLTVLYGTEDTLQQVLSAAASFPMMADRRLVIVRSFNKMSIGDPEALSKYLQHPQKTTCLILSASEDGKAKIYREIREKAVLVPCKPIREYQIAGWLVDLAKSKNIELSPEAAQMMADHLGPHLLALEKELDKLRDFKGEGVRITLQDVAEVTGTSGADIFALQKALAVRDLNKSLSISKRLLESGTDLININAVLFAYFKKALIAASLKKRRRTQDEIGRELKMAPFQLKQTMMAVNNFDYKKLKEIIKLLSELDVQSKTSSVSPAAALQMLCFKICRL</sequence>
<evidence type="ECO:0000256" key="1">
    <source>
        <dbReference type="ARBA" id="ARBA00012417"/>
    </source>
</evidence>
<dbReference type="PANTHER" id="PTHR34388:SF1">
    <property type="entry name" value="DNA POLYMERASE III SUBUNIT DELTA"/>
    <property type="match status" value="1"/>
</dbReference>
<evidence type="ECO:0000259" key="9">
    <source>
        <dbReference type="Pfam" id="PF06144"/>
    </source>
</evidence>
<protein>
    <recommendedName>
        <fullName evidence="2">DNA polymerase III subunit delta</fullName>
        <ecNumber evidence="1">2.7.7.7</ecNumber>
    </recommendedName>
</protein>
<dbReference type="SUPFAM" id="SSF52540">
    <property type="entry name" value="P-loop containing nucleoside triphosphate hydrolases"/>
    <property type="match status" value="1"/>
</dbReference>
<dbReference type="Gene3D" id="1.10.8.60">
    <property type="match status" value="1"/>
</dbReference>
<gene>
    <name evidence="11" type="primary">holA</name>
    <name evidence="11" type="ORF">ENJ89_02785</name>
</gene>
<keyword evidence="4 11" id="KW-0548">Nucleotidyltransferase</keyword>
<dbReference type="Pfam" id="PF21694">
    <property type="entry name" value="DNA_pol3_delta_C"/>
    <property type="match status" value="1"/>
</dbReference>
<dbReference type="GO" id="GO:0006261">
    <property type="term" value="P:DNA-templated DNA replication"/>
    <property type="evidence" value="ECO:0007669"/>
    <property type="project" value="TreeGrafter"/>
</dbReference>
<feature type="domain" description="DNA polymerase III delta subunit-like C-terminal" evidence="10">
    <location>
        <begin position="211"/>
        <end position="328"/>
    </location>
</feature>
<evidence type="ECO:0000256" key="7">
    <source>
        <dbReference type="ARBA" id="ARBA00034754"/>
    </source>
</evidence>
<evidence type="ECO:0000259" key="10">
    <source>
        <dbReference type="Pfam" id="PF21694"/>
    </source>
</evidence>
<keyword evidence="6" id="KW-0239">DNA-directed DNA polymerase</keyword>
<dbReference type="Gene3D" id="1.20.272.10">
    <property type="match status" value="1"/>
</dbReference>
<dbReference type="InterPro" id="IPR008921">
    <property type="entry name" value="DNA_pol3_clamp-load_cplx_C"/>
</dbReference>
<dbReference type="GO" id="GO:0003887">
    <property type="term" value="F:DNA-directed DNA polymerase activity"/>
    <property type="evidence" value="ECO:0007669"/>
    <property type="project" value="UniProtKB-KW"/>
</dbReference>
<reference evidence="11" key="1">
    <citation type="journal article" date="2020" name="mSystems">
        <title>Genome- and Community-Level Interaction Insights into Carbon Utilization and Element Cycling Functions of Hydrothermarchaeota in Hydrothermal Sediment.</title>
        <authorList>
            <person name="Zhou Z."/>
            <person name="Liu Y."/>
            <person name="Xu W."/>
            <person name="Pan J."/>
            <person name="Luo Z.H."/>
            <person name="Li M."/>
        </authorList>
    </citation>
    <scope>NUCLEOTIDE SEQUENCE [LARGE SCALE GENOMIC DNA]</scope>
    <source>
        <strain evidence="11">HyVt-527</strain>
    </source>
</reference>
<organism evidence="11">
    <name type="scientific">Caldithrix abyssi</name>
    <dbReference type="NCBI Taxonomy" id="187145"/>
    <lineage>
        <taxon>Bacteria</taxon>
        <taxon>Pseudomonadati</taxon>
        <taxon>Calditrichota</taxon>
        <taxon>Calditrichia</taxon>
        <taxon>Calditrichales</taxon>
        <taxon>Calditrichaceae</taxon>
        <taxon>Caldithrix</taxon>
    </lineage>
</organism>
<comment type="catalytic activity">
    <reaction evidence="8">
        <text>DNA(n) + a 2'-deoxyribonucleoside 5'-triphosphate = DNA(n+1) + diphosphate</text>
        <dbReference type="Rhea" id="RHEA:22508"/>
        <dbReference type="Rhea" id="RHEA-COMP:17339"/>
        <dbReference type="Rhea" id="RHEA-COMP:17340"/>
        <dbReference type="ChEBI" id="CHEBI:33019"/>
        <dbReference type="ChEBI" id="CHEBI:61560"/>
        <dbReference type="ChEBI" id="CHEBI:173112"/>
        <dbReference type="EC" id="2.7.7.7"/>
    </reaction>
</comment>
<evidence type="ECO:0000256" key="8">
    <source>
        <dbReference type="ARBA" id="ARBA00049244"/>
    </source>
</evidence>
<dbReference type="Proteomes" id="UP000886124">
    <property type="component" value="Unassembled WGS sequence"/>
</dbReference>
<dbReference type="GO" id="GO:0009360">
    <property type="term" value="C:DNA polymerase III complex"/>
    <property type="evidence" value="ECO:0007669"/>
    <property type="project" value="InterPro"/>
</dbReference>
<feature type="domain" description="DNA polymerase III delta N-terminal" evidence="9">
    <location>
        <begin position="22"/>
        <end position="138"/>
    </location>
</feature>
<dbReference type="AlphaFoldDB" id="A0A7V5PNP5"/>
<accession>A0A7V5PNP5</accession>
<evidence type="ECO:0000256" key="3">
    <source>
        <dbReference type="ARBA" id="ARBA00022679"/>
    </source>
</evidence>
<dbReference type="PANTHER" id="PTHR34388">
    <property type="entry name" value="DNA POLYMERASE III SUBUNIT DELTA"/>
    <property type="match status" value="1"/>
</dbReference>
<dbReference type="NCBIfam" id="TIGR01128">
    <property type="entry name" value="holA"/>
    <property type="match status" value="1"/>
</dbReference>
<comment type="caution">
    <text evidence="11">The sequence shown here is derived from an EMBL/GenBank/DDBJ whole genome shotgun (WGS) entry which is preliminary data.</text>
</comment>